<dbReference type="GO" id="GO:0000124">
    <property type="term" value="C:SAGA complex"/>
    <property type="evidence" value="ECO:0007669"/>
    <property type="project" value="TreeGrafter"/>
</dbReference>
<accession>A0AAW1SEL3</accession>
<dbReference type="CDD" id="cd07982">
    <property type="entry name" value="HFD_TAF10"/>
    <property type="match status" value="1"/>
</dbReference>
<evidence type="ECO:0000313" key="7">
    <source>
        <dbReference type="Proteomes" id="UP001445335"/>
    </source>
</evidence>
<dbReference type="Proteomes" id="UP001445335">
    <property type="component" value="Unassembled WGS sequence"/>
</dbReference>
<keyword evidence="7" id="KW-1185">Reference proteome</keyword>
<dbReference type="GO" id="GO:0005669">
    <property type="term" value="C:transcription factor TFIID complex"/>
    <property type="evidence" value="ECO:0007669"/>
    <property type="project" value="TreeGrafter"/>
</dbReference>
<dbReference type="EMBL" id="JALJOU010000004">
    <property type="protein sequence ID" value="KAK9844078.1"/>
    <property type="molecule type" value="Genomic_DNA"/>
</dbReference>
<comment type="caution">
    <text evidence="6">The sequence shown here is derived from an EMBL/GenBank/DDBJ whole genome shotgun (WGS) entry which is preliminary data.</text>
</comment>
<dbReference type="GO" id="GO:0016251">
    <property type="term" value="F:RNA polymerase II general transcription initiation factor activity"/>
    <property type="evidence" value="ECO:0007669"/>
    <property type="project" value="TreeGrafter"/>
</dbReference>
<evidence type="ECO:0000256" key="2">
    <source>
        <dbReference type="ARBA" id="ARBA00023015"/>
    </source>
</evidence>
<evidence type="ECO:0008006" key="8">
    <source>
        <dbReference type="Google" id="ProtNLM"/>
    </source>
</evidence>
<dbReference type="InterPro" id="IPR003923">
    <property type="entry name" value="TAF10"/>
</dbReference>
<dbReference type="GO" id="GO:1990841">
    <property type="term" value="F:promoter-specific chromatin binding"/>
    <property type="evidence" value="ECO:0007669"/>
    <property type="project" value="TreeGrafter"/>
</dbReference>
<evidence type="ECO:0000256" key="1">
    <source>
        <dbReference type="ARBA" id="ARBA00004123"/>
    </source>
</evidence>
<gene>
    <name evidence="6" type="ORF">WJX81_004025</name>
</gene>
<evidence type="ECO:0000256" key="5">
    <source>
        <dbReference type="ARBA" id="ARBA00025730"/>
    </source>
</evidence>
<dbReference type="PANTHER" id="PTHR21242">
    <property type="entry name" value="TRANSCRIPTION INITIATION FACTOR TFIID SUBUNIT 10"/>
    <property type="match status" value="1"/>
</dbReference>
<keyword evidence="4" id="KW-0539">Nucleus</keyword>
<organism evidence="6 7">
    <name type="scientific">Elliptochloris bilobata</name>
    <dbReference type="NCBI Taxonomy" id="381761"/>
    <lineage>
        <taxon>Eukaryota</taxon>
        <taxon>Viridiplantae</taxon>
        <taxon>Chlorophyta</taxon>
        <taxon>core chlorophytes</taxon>
        <taxon>Trebouxiophyceae</taxon>
        <taxon>Trebouxiophyceae incertae sedis</taxon>
        <taxon>Elliptochloris clade</taxon>
        <taxon>Elliptochloris</taxon>
    </lineage>
</organism>
<reference evidence="6 7" key="1">
    <citation type="journal article" date="2024" name="Nat. Commun.">
        <title>Phylogenomics reveals the evolutionary origins of lichenization in chlorophyte algae.</title>
        <authorList>
            <person name="Puginier C."/>
            <person name="Libourel C."/>
            <person name="Otte J."/>
            <person name="Skaloud P."/>
            <person name="Haon M."/>
            <person name="Grisel S."/>
            <person name="Petersen M."/>
            <person name="Berrin J.G."/>
            <person name="Delaux P.M."/>
            <person name="Dal Grande F."/>
            <person name="Keller J."/>
        </authorList>
    </citation>
    <scope>NUCLEOTIDE SEQUENCE [LARGE SCALE GENOMIC DNA]</scope>
    <source>
        <strain evidence="6 7">SAG 245.80</strain>
    </source>
</reference>
<dbReference type="GO" id="GO:0006367">
    <property type="term" value="P:transcription initiation at RNA polymerase II promoter"/>
    <property type="evidence" value="ECO:0007669"/>
    <property type="project" value="TreeGrafter"/>
</dbReference>
<dbReference type="AlphaFoldDB" id="A0AAW1SEL3"/>
<dbReference type="PRINTS" id="PR01443">
    <property type="entry name" value="TFIID30KDSUB"/>
</dbReference>
<protein>
    <recommendedName>
        <fullName evidence="8">Transcription initiation factor TFIID subunit 10</fullName>
    </recommendedName>
</protein>
<evidence type="ECO:0000256" key="3">
    <source>
        <dbReference type="ARBA" id="ARBA00023163"/>
    </source>
</evidence>
<keyword evidence="2" id="KW-0805">Transcription regulation</keyword>
<keyword evidence="3" id="KW-0804">Transcription</keyword>
<comment type="subcellular location">
    <subcellularLocation>
        <location evidence="1">Nucleus</location>
    </subcellularLocation>
</comment>
<comment type="similarity">
    <text evidence="5">Belongs to the TAF10 family.</text>
</comment>
<proteinExistence type="inferred from homology"/>
<name>A0AAW1SEL3_9CHLO</name>
<evidence type="ECO:0000256" key="4">
    <source>
        <dbReference type="ARBA" id="ARBA00023242"/>
    </source>
</evidence>
<evidence type="ECO:0000313" key="6">
    <source>
        <dbReference type="EMBL" id="KAK9844078.1"/>
    </source>
</evidence>
<sequence length="117" mass="13075">MHPKLPDFLASLEHYVPTVPDEVTQHLLKLSGTDCQDICLVRLVSLAAQKFVAEAAHDARQAHARRQKQPLARLKEAGYTARDKRPVLTSEDLAEALQQYGVNVKRPAYFANNIGRS</sequence>
<dbReference type="PANTHER" id="PTHR21242:SF0">
    <property type="entry name" value="TRANSCRIPTION INITIATION FACTOR TFIID SUBUNIT 10"/>
    <property type="match status" value="1"/>
</dbReference>
<dbReference type="Pfam" id="PF03540">
    <property type="entry name" value="TAF10"/>
    <property type="match status" value="1"/>
</dbReference>